<evidence type="ECO:0000313" key="2">
    <source>
        <dbReference type="EMBL" id="GAG01298.1"/>
    </source>
</evidence>
<gene>
    <name evidence="2" type="ORF">S01H1_45584</name>
</gene>
<evidence type="ECO:0000256" key="1">
    <source>
        <dbReference type="SAM" id="MobiDB-lite"/>
    </source>
</evidence>
<name>X0ULS3_9ZZZZ</name>
<accession>X0ULS3</accession>
<reference evidence="2" key="1">
    <citation type="journal article" date="2014" name="Front. Microbiol.">
        <title>High frequency of phylogenetically diverse reductive dehalogenase-homologous genes in deep subseafloor sedimentary metagenomes.</title>
        <authorList>
            <person name="Kawai M."/>
            <person name="Futagami T."/>
            <person name="Toyoda A."/>
            <person name="Takaki Y."/>
            <person name="Nishi S."/>
            <person name="Hori S."/>
            <person name="Arai W."/>
            <person name="Tsubouchi T."/>
            <person name="Morono Y."/>
            <person name="Uchiyama I."/>
            <person name="Ito T."/>
            <person name="Fujiyama A."/>
            <person name="Inagaki F."/>
            <person name="Takami H."/>
        </authorList>
    </citation>
    <scope>NUCLEOTIDE SEQUENCE</scope>
    <source>
        <strain evidence="2">Expedition CK06-06</strain>
    </source>
</reference>
<proteinExistence type="predicted"/>
<evidence type="ECO:0008006" key="3">
    <source>
        <dbReference type="Google" id="ProtNLM"/>
    </source>
</evidence>
<protein>
    <recommendedName>
        <fullName evidence="3">Carboxypeptidase regulatory-like domain-containing protein</fullName>
    </recommendedName>
</protein>
<dbReference type="AlphaFoldDB" id="X0ULS3"/>
<comment type="caution">
    <text evidence="2">The sequence shown here is derived from an EMBL/GenBank/DDBJ whole genome shotgun (WGS) entry which is preliminary data.</text>
</comment>
<feature type="region of interest" description="Disordered" evidence="1">
    <location>
        <begin position="34"/>
        <end position="60"/>
    </location>
</feature>
<dbReference type="EMBL" id="BARS01029139">
    <property type="protein sequence ID" value="GAG01298.1"/>
    <property type="molecule type" value="Genomic_DNA"/>
</dbReference>
<feature type="non-terminal residue" evidence="2">
    <location>
        <position position="167"/>
    </location>
</feature>
<sequence>MRFKQLWRHRVLSGLLGLVILYCPWVLVARGGTEDAPAKPTSPPVAAKPQPASAPEAAKPGPATVLAAKQAAPAADSQRVHSVYLRVDGILFGRVSVIDATGAFRPVKARISFVQAGEEVAAAQSDEWGHFRAVGLQPGVYSVIATGSDAFGAFSVRILPYDKAADQ</sequence>
<organism evidence="2">
    <name type="scientific">marine sediment metagenome</name>
    <dbReference type="NCBI Taxonomy" id="412755"/>
    <lineage>
        <taxon>unclassified sequences</taxon>
        <taxon>metagenomes</taxon>
        <taxon>ecological metagenomes</taxon>
    </lineage>
</organism>